<dbReference type="Proteomes" id="UP000250079">
    <property type="component" value="Chromosome"/>
</dbReference>
<dbReference type="PANTHER" id="PTHR37822:SF2">
    <property type="entry name" value="SPORE PHOTOPRODUCT LYASE"/>
    <property type="match status" value="1"/>
</dbReference>
<dbReference type="GO" id="GO:0003913">
    <property type="term" value="F:DNA photolyase activity"/>
    <property type="evidence" value="ECO:0007669"/>
    <property type="project" value="TreeGrafter"/>
</dbReference>
<keyword evidence="2" id="KW-1185">Reference proteome</keyword>
<dbReference type="Pfam" id="PF20903">
    <property type="entry name" value="SPL"/>
    <property type="match status" value="1"/>
</dbReference>
<accession>A0A2Z2P4Y8</accession>
<dbReference type="EMBL" id="CP018632">
    <property type="protein sequence ID" value="ASJ76540.1"/>
    <property type="molecule type" value="Genomic_DNA"/>
</dbReference>
<dbReference type="PANTHER" id="PTHR37822">
    <property type="entry name" value="SPORE PHOTOPRODUCT LYASE-RELATED"/>
    <property type="match status" value="1"/>
</dbReference>
<keyword evidence="1" id="KW-0456">Lyase</keyword>
<dbReference type="GO" id="GO:0042601">
    <property type="term" value="C:endospore-forming forespore"/>
    <property type="evidence" value="ECO:0007669"/>
    <property type="project" value="TreeGrafter"/>
</dbReference>
<dbReference type="AlphaFoldDB" id="A0A2Z2P4Y8"/>
<proteinExistence type="predicted"/>
<dbReference type="Gene3D" id="3.40.50.12110">
    <property type="match status" value="1"/>
</dbReference>
<organism evidence="1 2">
    <name type="scientific">Granulosicoccus antarcticus IMCC3135</name>
    <dbReference type="NCBI Taxonomy" id="1192854"/>
    <lineage>
        <taxon>Bacteria</taxon>
        <taxon>Pseudomonadati</taxon>
        <taxon>Pseudomonadota</taxon>
        <taxon>Gammaproteobacteria</taxon>
        <taxon>Chromatiales</taxon>
        <taxon>Granulosicoccaceae</taxon>
        <taxon>Granulosicoccus</taxon>
    </lineage>
</organism>
<dbReference type="InterPro" id="IPR049539">
    <property type="entry name" value="SPL"/>
</dbReference>
<dbReference type="Gene3D" id="3.80.30.30">
    <property type="match status" value="1"/>
</dbReference>
<dbReference type="OrthoDB" id="9783671at2"/>
<evidence type="ECO:0000313" key="2">
    <source>
        <dbReference type="Proteomes" id="UP000250079"/>
    </source>
</evidence>
<dbReference type="KEGG" id="gai:IMCC3135_32475"/>
<evidence type="ECO:0000313" key="1">
    <source>
        <dbReference type="EMBL" id="ASJ76540.1"/>
    </source>
</evidence>
<gene>
    <name evidence="1" type="primary">splB</name>
    <name evidence="1" type="ORF">IMCC3135_32475</name>
</gene>
<reference evidence="1 2" key="1">
    <citation type="submission" date="2016-12" db="EMBL/GenBank/DDBJ databases">
        <authorList>
            <person name="Song W.-J."/>
            <person name="Kurnit D.M."/>
        </authorList>
    </citation>
    <scope>NUCLEOTIDE SEQUENCE [LARGE SCALE GENOMIC DNA]</scope>
    <source>
        <strain evidence="1 2">IMCC3135</strain>
    </source>
</reference>
<dbReference type="GO" id="GO:0051539">
    <property type="term" value="F:4 iron, 4 sulfur cluster binding"/>
    <property type="evidence" value="ECO:0007669"/>
    <property type="project" value="TreeGrafter"/>
</dbReference>
<protein>
    <submittedName>
        <fullName evidence="1">Spore photoproduct lyase</fullName>
        <ecNumber evidence="1">4.1.99.14</ecNumber>
    </submittedName>
</protein>
<name>A0A2Z2P4Y8_9GAMM</name>
<dbReference type="GO" id="GO:1904047">
    <property type="term" value="F:S-adenosyl-L-methionine binding"/>
    <property type="evidence" value="ECO:0007669"/>
    <property type="project" value="TreeGrafter"/>
</dbReference>
<dbReference type="EC" id="4.1.99.14" evidence="1"/>
<dbReference type="RefSeq" id="WP_088921304.1">
    <property type="nucleotide sequence ID" value="NZ_CP018632.1"/>
</dbReference>
<sequence length="327" mass="37549">MDTLYIEREVREHPRTQRICARYPNARHIVIERHSDLFNARSQDFRQQKQNPALILAHKAGKRVHATPPGYHVGGAHNYYFSHMLNCIYDCRYCFLQGMYQSANHVVYVNSEDFMSDITDTAQQHEADSWFFSGYDCDSLALDPVTHFVDDCLDHFSTLPNAWLELRTKSTQIRPLLAREALPNVVIAYSLSPQAIVAAEEHGTPSLSKRLDALRSLQSKGWKVGLRFDPLLYADNFESLYGEMFDQVFDTLDLPAIHSVSLGVFRLPKGFHKKLVRLYPDARLLAAPIEQRGGMMSYPPETENAMRSFCQRRLETAIQPEQFFPCS</sequence>